<keyword evidence="3" id="KW-0813">Transport</keyword>
<evidence type="ECO:0000256" key="5">
    <source>
        <dbReference type="ARBA" id="ARBA00022989"/>
    </source>
</evidence>
<evidence type="ECO:0000256" key="7">
    <source>
        <dbReference type="SAM" id="Phobius"/>
    </source>
</evidence>
<comment type="subcellular location">
    <subcellularLocation>
        <location evidence="1">Endomembrane system</location>
        <topology evidence="1">Multi-pass membrane protein</topology>
    </subcellularLocation>
</comment>
<dbReference type="GO" id="GO:0005345">
    <property type="term" value="F:purine nucleobase transmembrane transporter activity"/>
    <property type="evidence" value="ECO:0007669"/>
    <property type="project" value="TreeGrafter"/>
</dbReference>
<keyword evidence="5 7" id="KW-1133">Transmembrane helix</keyword>
<feature type="transmembrane region" description="Helical" evidence="7">
    <location>
        <begin position="60"/>
        <end position="78"/>
    </location>
</feature>
<protein>
    <submittedName>
        <fullName evidence="8">Permease</fullName>
    </submittedName>
</protein>
<evidence type="ECO:0000256" key="3">
    <source>
        <dbReference type="ARBA" id="ARBA00022448"/>
    </source>
</evidence>
<feature type="transmembrane region" description="Helical" evidence="7">
    <location>
        <begin position="203"/>
        <end position="230"/>
    </location>
</feature>
<dbReference type="AlphaFoldDB" id="A0A0B9GT00"/>
<dbReference type="Proteomes" id="UP000031278">
    <property type="component" value="Unassembled WGS sequence"/>
</dbReference>
<dbReference type="Pfam" id="PF00860">
    <property type="entry name" value="Xan_ur_permease"/>
    <property type="match status" value="1"/>
</dbReference>
<name>A0A0B9GT00_9GAMM</name>
<keyword evidence="6 7" id="KW-0472">Membrane</keyword>
<feature type="transmembrane region" description="Helical" evidence="7">
    <location>
        <begin position="106"/>
        <end position="128"/>
    </location>
</feature>
<comment type="caution">
    <text evidence="8">The sequence shown here is derived from an EMBL/GenBank/DDBJ whole genome shotgun (WGS) entry which is preliminary data.</text>
</comment>
<dbReference type="PANTHER" id="PTHR43337:SF1">
    <property type="entry name" value="XANTHINE_URACIL PERMEASE C887.17-RELATED"/>
    <property type="match status" value="1"/>
</dbReference>
<feature type="transmembrane region" description="Helical" evidence="7">
    <location>
        <begin position="29"/>
        <end position="48"/>
    </location>
</feature>
<evidence type="ECO:0000256" key="1">
    <source>
        <dbReference type="ARBA" id="ARBA00004127"/>
    </source>
</evidence>
<evidence type="ECO:0000256" key="4">
    <source>
        <dbReference type="ARBA" id="ARBA00022692"/>
    </source>
</evidence>
<feature type="transmembrane region" description="Helical" evidence="7">
    <location>
        <begin position="177"/>
        <end position="196"/>
    </location>
</feature>
<dbReference type="RefSeq" id="WP_039466618.1">
    <property type="nucleotide sequence ID" value="NZ_JWLZ01000188.1"/>
</dbReference>
<feature type="transmembrane region" description="Helical" evidence="7">
    <location>
        <begin position="140"/>
        <end position="157"/>
    </location>
</feature>
<dbReference type="PANTHER" id="PTHR43337">
    <property type="entry name" value="XANTHINE/URACIL PERMEASE C887.17-RELATED"/>
    <property type="match status" value="1"/>
</dbReference>
<dbReference type="InterPro" id="IPR006043">
    <property type="entry name" value="NCS2"/>
</dbReference>
<sequence>METIADKPALSIAKWFDFKGNNTNLKTEIIAGLTTFATMAYMVAVVPGMMSKGGIPFESALTVTVLMTVITTIAMALYTNRPFVLGPGLGSVAIFSFTLLGNDVPLSIAAGIVFISGVLFMLVSFLGVRDFVVRIIPHSVKVSVGVGIGLFIALLGFKQAGIVIADPRKNVLIFGDLASIEVITAVLGFFMVLFFVSRKIQGGIILAVILTTLLSLPLGITSIPANFFSVPGSIDNMVFQLDVLGALSPAYLPFLLAFFIPDFFSTLGAMLGIGAQAGYLDKDGNLPGIEKNFHVDSSATTFGALFSCPVMTTYVESSAGVESGGRTGFTALVTAACFCLTLFLAPLAGMIPTVATAPVLMYIGIAMMSSMKKINYDDITEYLPAFVCVVMSVFSFNAGNGIAAAMLVYAFLKLATGRYKEDHWSVYLIASSMIYYFYIISSH</sequence>
<organism evidence="8 9">
    <name type="scientific">Photobacterium gaetbulicola</name>
    <dbReference type="NCBI Taxonomy" id="1295392"/>
    <lineage>
        <taxon>Bacteria</taxon>
        <taxon>Pseudomonadati</taxon>
        <taxon>Pseudomonadota</taxon>
        <taxon>Gammaproteobacteria</taxon>
        <taxon>Vibrionales</taxon>
        <taxon>Vibrionaceae</taxon>
        <taxon>Photobacterium</taxon>
    </lineage>
</organism>
<evidence type="ECO:0000313" key="9">
    <source>
        <dbReference type="Proteomes" id="UP000031278"/>
    </source>
</evidence>
<evidence type="ECO:0000256" key="6">
    <source>
        <dbReference type="ARBA" id="ARBA00023136"/>
    </source>
</evidence>
<reference evidence="8 9" key="1">
    <citation type="submission" date="2014-12" db="EMBL/GenBank/DDBJ databases">
        <title>Genome sequencing of Photobacterium gaetbulicola AD005a.</title>
        <authorList>
            <person name="Adrian T.G.S."/>
            <person name="Chan K.G."/>
        </authorList>
    </citation>
    <scope>NUCLEOTIDE SEQUENCE [LARGE SCALE GENOMIC DNA]</scope>
    <source>
        <strain evidence="8 9">AD005a</strain>
    </source>
</reference>
<gene>
    <name evidence="8" type="ORF">RJ45_20345</name>
</gene>
<accession>A0A0B9GT00</accession>
<evidence type="ECO:0000313" key="8">
    <source>
        <dbReference type="EMBL" id="KHT61886.1"/>
    </source>
</evidence>
<keyword evidence="4 7" id="KW-0812">Transmembrane</keyword>
<feature type="transmembrane region" description="Helical" evidence="7">
    <location>
        <begin position="382"/>
        <end position="412"/>
    </location>
</feature>
<proteinExistence type="inferred from homology"/>
<dbReference type="InterPro" id="IPR045018">
    <property type="entry name" value="Azg-like"/>
</dbReference>
<dbReference type="GO" id="GO:0012505">
    <property type="term" value="C:endomembrane system"/>
    <property type="evidence" value="ECO:0007669"/>
    <property type="project" value="UniProtKB-SubCell"/>
</dbReference>
<comment type="similarity">
    <text evidence="2">Belongs to the nucleobase:cation symporter-2 (NCS2) (TC 2.A.40) family. Azg-like subfamily.</text>
</comment>
<evidence type="ECO:0000256" key="2">
    <source>
        <dbReference type="ARBA" id="ARBA00005697"/>
    </source>
</evidence>
<feature type="transmembrane region" description="Helical" evidence="7">
    <location>
        <begin position="424"/>
        <end position="441"/>
    </location>
</feature>
<dbReference type="EMBL" id="JWLZ01000188">
    <property type="protein sequence ID" value="KHT61886.1"/>
    <property type="molecule type" value="Genomic_DNA"/>
</dbReference>
<feature type="transmembrane region" description="Helical" evidence="7">
    <location>
        <begin position="83"/>
        <end position="100"/>
    </location>
</feature>
<feature type="transmembrane region" description="Helical" evidence="7">
    <location>
        <begin position="351"/>
        <end position="370"/>
    </location>
</feature>
<dbReference type="GO" id="GO:0005886">
    <property type="term" value="C:plasma membrane"/>
    <property type="evidence" value="ECO:0007669"/>
    <property type="project" value="TreeGrafter"/>
</dbReference>